<dbReference type="PROSITE" id="PS01148">
    <property type="entry name" value="UPF0033"/>
    <property type="match status" value="1"/>
</dbReference>
<keyword evidence="4" id="KW-1185">Reference proteome</keyword>
<reference evidence="3 4" key="1">
    <citation type="submission" date="2023-04" db="EMBL/GenBank/DDBJ databases">
        <authorList>
            <person name="Hsu D."/>
        </authorList>
    </citation>
    <scope>NUCLEOTIDE SEQUENCE [LARGE SCALE GENOMIC DNA]</scope>
    <source>
        <strain evidence="3 4">MK1</strain>
    </source>
</reference>
<dbReference type="PANTHER" id="PTHR33279">
    <property type="entry name" value="SULFUR CARRIER PROTEIN YEDF-RELATED"/>
    <property type="match status" value="1"/>
</dbReference>
<comment type="similarity">
    <text evidence="1">Belongs to the sulfur carrier protein TusA family.</text>
</comment>
<dbReference type="Proteomes" id="UP001329915">
    <property type="component" value="Chromosome"/>
</dbReference>
<protein>
    <submittedName>
        <fullName evidence="3">Sulfurtransferase TusA family protein</fullName>
    </submittedName>
</protein>
<accession>A0AAU0UN63</accession>
<gene>
    <name evidence="3" type="ORF">MFMK1_001424</name>
</gene>
<dbReference type="Gene3D" id="3.30.110.40">
    <property type="entry name" value="TusA-like domain"/>
    <property type="match status" value="1"/>
</dbReference>
<evidence type="ECO:0000313" key="4">
    <source>
        <dbReference type="Proteomes" id="UP001329915"/>
    </source>
</evidence>
<dbReference type="RefSeq" id="WP_366924447.1">
    <property type="nucleotide sequence ID" value="NZ_CP121694.1"/>
</dbReference>
<evidence type="ECO:0000256" key="1">
    <source>
        <dbReference type="ARBA" id="ARBA00008984"/>
    </source>
</evidence>
<dbReference type="Pfam" id="PF01206">
    <property type="entry name" value="TusA"/>
    <property type="match status" value="1"/>
</dbReference>
<evidence type="ECO:0000259" key="2">
    <source>
        <dbReference type="PROSITE" id="PS01148"/>
    </source>
</evidence>
<sequence length="81" mass="9338">MQFDREIDLKGEECPMPFVRSKLELEEMELGQVLRVIVDYSPAVDNVPKSLEIQGEKVLSVNKINDTDWEIIVKKTYEPGN</sequence>
<dbReference type="CDD" id="cd00291">
    <property type="entry name" value="SirA_YedF_YeeD"/>
    <property type="match status" value="1"/>
</dbReference>
<dbReference type="KEGG" id="dbc:MFMK1_001424"/>
<organism evidence="3 4">
    <name type="scientific">Metallumcola ferriviriculae</name>
    <dbReference type="NCBI Taxonomy" id="3039180"/>
    <lineage>
        <taxon>Bacteria</taxon>
        <taxon>Bacillati</taxon>
        <taxon>Bacillota</taxon>
        <taxon>Clostridia</taxon>
        <taxon>Neomoorellales</taxon>
        <taxon>Desulfitibacteraceae</taxon>
        <taxon>Metallumcola</taxon>
    </lineage>
</organism>
<proteinExistence type="inferred from homology"/>
<dbReference type="PANTHER" id="PTHR33279:SF6">
    <property type="entry name" value="SULFUR CARRIER PROTEIN YEDF-RELATED"/>
    <property type="match status" value="1"/>
</dbReference>
<dbReference type="EMBL" id="CP121694">
    <property type="protein sequence ID" value="WRO21614.1"/>
    <property type="molecule type" value="Genomic_DNA"/>
</dbReference>
<dbReference type="AlphaFoldDB" id="A0AAU0UN63"/>
<evidence type="ECO:0000313" key="3">
    <source>
        <dbReference type="EMBL" id="WRO21614.1"/>
    </source>
</evidence>
<dbReference type="InterPro" id="IPR001455">
    <property type="entry name" value="TusA-like"/>
</dbReference>
<dbReference type="InterPro" id="IPR036868">
    <property type="entry name" value="TusA-like_sf"/>
</dbReference>
<feature type="domain" description="UPF0033" evidence="2">
    <location>
        <begin position="7"/>
        <end position="31"/>
    </location>
</feature>
<name>A0AAU0UN63_9FIRM</name>
<dbReference type="SUPFAM" id="SSF64307">
    <property type="entry name" value="SirA-like"/>
    <property type="match status" value="1"/>
</dbReference>